<keyword evidence="2" id="KW-1185">Reference proteome</keyword>
<accession>A0A2K9LQM8</accession>
<dbReference type="Proteomes" id="UP000235116">
    <property type="component" value="Chromosome"/>
</dbReference>
<reference evidence="2" key="1">
    <citation type="submission" date="2017-08" db="EMBL/GenBank/DDBJ databases">
        <title>Direct submision.</title>
        <authorList>
            <person name="Kim S.-J."/>
            <person name="Rhee S.-K."/>
        </authorList>
    </citation>
    <scope>NUCLEOTIDE SEQUENCE [LARGE SCALE GENOMIC DNA]</scope>
    <source>
        <strain evidence="2">GI5</strain>
    </source>
</reference>
<dbReference type="AlphaFoldDB" id="A0A2K9LQM8"/>
<evidence type="ECO:0000313" key="1">
    <source>
        <dbReference type="EMBL" id="AUM13124.1"/>
    </source>
</evidence>
<name>A0A2K9LQM8_9GAMM</name>
<proteinExistence type="predicted"/>
<dbReference type="RefSeq" id="WP_101894503.1">
    <property type="nucleotide sequence ID" value="NZ_CP022684.1"/>
</dbReference>
<sequence>MSSITILETNVLHASDILYWLNGSSAENTADMQRIPHPLQLQLSNKPADLQLRHGAGKTALWRKPTTPIVNGVADDIDKTFVPGAGFLLSGVVSDPKGLFNPRTFSTTVGNSDVPLPGQALTLYPTPLGTRFGKAGGLIATLRYAADGSIVPWALLTVNVTVPGGGTQTYRAQADHRGDVMVSLQRLPPLPEGITEYNAQISVQALLSADPQVPLATDDLVAMELESLSTPASFSDPIGFQVVPGEIQLIRSASKDHLAVQPS</sequence>
<organism evidence="1 2">
    <name type="scientific">Ketobacter alkanivorans</name>
    <dbReference type="NCBI Taxonomy" id="1917421"/>
    <lineage>
        <taxon>Bacteria</taxon>
        <taxon>Pseudomonadati</taxon>
        <taxon>Pseudomonadota</taxon>
        <taxon>Gammaproteobacteria</taxon>
        <taxon>Pseudomonadales</taxon>
        <taxon>Ketobacteraceae</taxon>
        <taxon>Ketobacter</taxon>
    </lineage>
</organism>
<gene>
    <name evidence="1" type="ORF">Kalk_12115</name>
</gene>
<dbReference type="KEGG" id="kak:Kalk_12115"/>
<dbReference type="OrthoDB" id="6194076at2"/>
<dbReference type="EMBL" id="CP022684">
    <property type="protein sequence ID" value="AUM13124.1"/>
    <property type="molecule type" value="Genomic_DNA"/>
</dbReference>
<evidence type="ECO:0000313" key="2">
    <source>
        <dbReference type="Proteomes" id="UP000235116"/>
    </source>
</evidence>
<protein>
    <submittedName>
        <fullName evidence="1">Uncharacterized protein</fullName>
    </submittedName>
</protein>